<dbReference type="EMBL" id="CP029543">
    <property type="protein sequence ID" value="AWV48234.1"/>
    <property type="molecule type" value="Genomic_DNA"/>
</dbReference>
<organism evidence="1 2">
    <name type="scientific">Mycobacterium leprae</name>
    <dbReference type="NCBI Taxonomy" id="1769"/>
    <lineage>
        <taxon>Bacteria</taxon>
        <taxon>Bacillati</taxon>
        <taxon>Actinomycetota</taxon>
        <taxon>Actinomycetes</taxon>
        <taxon>Mycobacteriales</taxon>
        <taxon>Mycobacteriaceae</taxon>
        <taxon>Mycobacterium</taxon>
    </lineage>
</organism>
<sequence length="70" mass="8204">MLKLHRQVLEQIMRYMSATHLRYAKNYLLDLRTKRVDVILGYDLDDDCSQLHICGVVNIIDIGIGEIDER</sequence>
<reference evidence="1 2" key="1">
    <citation type="submission" date="2018-05" db="EMBL/GenBank/DDBJ databases">
        <title>Evolution of small genomes with special reference to Mycobacterium leprae.</title>
        <authorList>
            <person name="Mohanty P.S."/>
            <person name="Bansal A.K."/>
            <person name="Gupta U.D."/>
            <person name="Naaz F."/>
            <person name="Dwivedi V.D."/>
            <person name="Singh H."/>
            <person name="Gupta G."/>
            <person name="Sharma S."/>
            <person name="Arora M."/>
        </authorList>
    </citation>
    <scope>NUCLEOTIDE SEQUENCE [LARGE SCALE GENOMIC DNA]</scope>
    <source>
        <strain evidence="1 2">MRHRU-235-G</strain>
    </source>
</reference>
<evidence type="ECO:0000313" key="2">
    <source>
        <dbReference type="Proteomes" id="UP000249682"/>
    </source>
</evidence>
<name>A0AAD0P884_MYCLR</name>
<dbReference type="AlphaFoldDB" id="A0AAD0P884"/>
<dbReference type="Proteomes" id="UP000249682">
    <property type="component" value="Chromosome"/>
</dbReference>
<accession>A0AAD0P884</accession>
<proteinExistence type="predicted"/>
<evidence type="ECO:0000313" key="1">
    <source>
        <dbReference type="EMBL" id="AWV48234.1"/>
    </source>
</evidence>
<gene>
    <name evidence="1" type="ORF">DIJ64_09760</name>
</gene>
<protein>
    <submittedName>
        <fullName evidence="1">Uncharacterized protein</fullName>
    </submittedName>
</protein>